<dbReference type="OrthoDB" id="3597048at2759"/>
<name>A0A423W3T2_9PEZI</name>
<organism evidence="2 3">
    <name type="scientific">Cytospora schulzeri</name>
    <dbReference type="NCBI Taxonomy" id="448051"/>
    <lineage>
        <taxon>Eukaryota</taxon>
        <taxon>Fungi</taxon>
        <taxon>Dikarya</taxon>
        <taxon>Ascomycota</taxon>
        <taxon>Pezizomycotina</taxon>
        <taxon>Sordariomycetes</taxon>
        <taxon>Sordariomycetidae</taxon>
        <taxon>Diaporthales</taxon>
        <taxon>Cytosporaceae</taxon>
        <taxon>Cytospora</taxon>
    </lineage>
</organism>
<protein>
    <submittedName>
        <fullName evidence="2">Uncharacterized protein</fullName>
    </submittedName>
</protein>
<keyword evidence="1" id="KW-0812">Transmembrane</keyword>
<accession>A0A423W3T2</accession>
<evidence type="ECO:0000313" key="3">
    <source>
        <dbReference type="Proteomes" id="UP000283895"/>
    </source>
</evidence>
<gene>
    <name evidence="2" type="ORF">VMCG_07026</name>
</gene>
<dbReference type="AlphaFoldDB" id="A0A423W3T2"/>
<proteinExistence type="predicted"/>
<keyword evidence="1" id="KW-1133">Transmembrane helix</keyword>
<comment type="caution">
    <text evidence="2">The sequence shown here is derived from an EMBL/GenBank/DDBJ whole genome shotgun (WGS) entry which is preliminary data.</text>
</comment>
<dbReference type="Proteomes" id="UP000283895">
    <property type="component" value="Unassembled WGS sequence"/>
</dbReference>
<feature type="transmembrane region" description="Helical" evidence="1">
    <location>
        <begin position="110"/>
        <end position="131"/>
    </location>
</feature>
<reference evidence="2 3" key="1">
    <citation type="submission" date="2015-09" db="EMBL/GenBank/DDBJ databases">
        <title>Host preference determinants of Valsa canker pathogens revealed by comparative genomics.</title>
        <authorList>
            <person name="Yin Z."/>
            <person name="Huang L."/>
        </authorList>
    </citation>
    <scope>NUCLEOTIDE SEQUENCE [LARGE SCALE GENOMIC DNA]</scope>
    <source>
        <strain evidence="2 3">03-1</strain>
    </source>
</reference>
<evidence type="ECO:0000313" key="2">
    <source>
        <dbReference type="EMBL" id="ROV97997.1"/>
    </source>
</evidence>
<feature type="transmembrane region" description="Helical" evidence="1">
    <location>
        <begin position="12"/>
        <end position="34"/>
    </location>
</feature>
<evidence type="ECO:0000256" key="1">
    <source>
        <dbReference type="SAM" id="Phobius"/>
    </source>
</evidence>
<dbReference type="EMBL" id="LKEA01000027">
    <property type="protein sequence ID" value="ROV97997.1"/>
    <property type="molecule type" value="Genomic_DNA"/>
</dbReference>
<keyword evidence="1" id="KW-0472">Membrane</keyword>
<sequence length="238" mass="25935">MASTSLLLKVFIGLLMVVSIIELSFISATVAFLAKRASHTFDVVYHGTTFPVSGTPAKILVDQGHTSNGASGTAFVIVGCCGTLALWLRGRPGYHNKSIGGYFSKGWYRLWLVLNVPALLLTLGALAYTFAVTRSHEGQRIDLDVAQGFDGAAYPLQEWTPQNWFNALLKLDLASGSDRDDIDSHYKIARGWEYNLIPFFIVQLVQTALALLEAMRLRKADRQAGRGGAEKGAGQEAQ</sequence>
<keyword evidence="3" id="KW-1185">Reference proteome</keyword>
<feature type="transmembrane region" description="Helical" evidence="1">
    <location>
        <begin position="70"/>
        <end position="89"/>
    </location>
</feature>